<dbReference type="GO" id="GO:0047372">
    <property type="term" value="F:monoacylglycerol lipase activity"/>
    <property type="evidence" value="ECO:0007669"/>
    <property type="project" value="TreeGrafter"/>
</dbReference>
<dbReference type="Proteomes" id="UP000694044">
    <property type="component" value="Unassembled WGS sequence"/>
</dbReference>
<evidence type="ECO:0000313" key="3">
    <source>
        <dbReference type="Proteomes" id="UP000694044"/>
    </source>
</evidence>
<dbReference type="InterPro" id="IPR050960">
    <property type="entry name" value="AB_hydrolase_4_sf"/>
</dbReference>
<evidence type="ECO:0000259" key="1">
    <source>
        <dbReference type="Pfam" id="PF00561"/>
    </source>
</evidence>
<name>A0A8T1W6X5_9STRA</name>
<protein>
    <recommendedName>
        <fullName evidence="1">AB hydrolase-1 domain-containing protein</fullName>
    </recommendedName>
</protein>
<dbReference type="GO" id="GO:0034338">
    <property type="term" value="F:short-chain carboxylesterase activity"/>
    <property type="evidence" value="ECO:0007669"/>
    <property type="project" value="TreeGrafter"/>
</dbReference>
<feature type="domain" description="AB hydrolase-1" evidence="1">
    <location>
        <begin position="140"/>
        <end position="260"/>
    </location>
</feature>
<keyword evidence="3" id="KW-1185">Reference proteome</keyword>
<reference evidence="2" key="1">
    <citation type="submission" date="2021-02" db="EMBL/GenBank/DDBJ databases">
        <authorList>
            <person name="Palmer J.M."/>
        </authorList>
    </citation>
    <scope>NUCLEOTIDE SEQUENCE</scope>
    <source>
        <strain evidence="2">SCRP734</strain>
    </source>
</reference>
<evidence type="ECO:0000313" key="2">
    <source>
        <dbReference type="EMBL" id="KAG7389227.1"/>
    </source>
</evidence>
<proteinExistence type="predicted"/>
<accession>A0A8T1W6X5</accession>
<dbReference type="AlphaFoldDB" id="A0A8T1W6X5"/>
<dbReference type="OrthoDB" id="247542at2759"/>
<dbReference type="PANTHER" id="PTHR10794">
    <property type="entry name" value="ABHYDROLASE DOMAIN-CONTAINING PROTEIN"/>
    <property type="match status" value="1"/>
</dbReference>
<dbReference type="Pfam" id="PF00561">
    <property type="entry name" value="Abhydrolase_1"/>
    <property type="match status" value="1"/>
</dbReference>
<dbReference type="InterPro" id="IPR000073">
    <property type="entry name" value="AB_hydrolase_1"/>
</dbReference>
<sequence length="435" mass="48484">MLVSTELAAGPTTALAVTLCALVLGPKLLSFVVAAHYQLTAERPKLVYKSTPRNERLLAKCEHLVKKKFYPLWYLFNGHLQTLQLSRANEMEPTPAIAYERQLLDMPDGGVVSLDWALLPSRTKDDKATLEQRIDTNKKTVLVLPGLTGGSGEHYIRSAVERLNGLGWQCVVLNSRGCQNTPLRTPHLFCIAYTGDLRFVARYLTDKYNFASEAFIGLGFSMGSNVLVKYLGEDGDQTRLTAAISVGNPFDMPNCSKNMEIPLFNRLTYSRVLSAGLSDLFFNRSNAHEVFRDYPGLDLEALKKVKKVSEFDELFTIKHFNYKSVDEFYHDGSCVTRLPKVSVPLLCLNAEDDPISVATSLPSKSVVVANENLILCTTKSGGHLAFYEGNYDEAADNTSSKQQKPKHNLRPWSVKVIGEFAESVLQCKYEPNPTR</sequence>
<dbReference type="EMBL" id="JAGDFM010000047">
    <property type="protein sequence ID" value="KAG7389227.1"/>
    <property type="molecule type" value="Genomic_DNA"/>
</dbReference>
<comment type="caution">
    <text evidence="2">The sequence shown here is derived from an EMBL/GenBank/DDBJ whole genome shotgun (WGS) entry which is preliminary data.</text>
</comment>
<dbReference type="InterPro" id="IPR012020">
    <property type="entry name" value="ABHD4"/>
</dbReference>
<dbReference type="PIRSF" id="PIRSF005211">
    <property type="entry name" value="Ab_hydro_YheT"/>
    <property type="match status" value="1"/>
</dbReference>
<gene>
    <name evidence="2" type="ORF">PHYPSEUDO_010785</name>
</gene>
<dbReference type="PANTHER" id="PTHR10794:SF84">
    <property type="entry name" value="ESTERASE_LIPASE_THIOESTERASE FAMILY PROTEIN"/>
    <property type="match status" value="1"/>
</dbReference>
<organism evidence="2 3">
    <name type="scientific">Phytophthora pseudosyringae</name>
    <dbReference type="NCBI Taxonomy" id="221518"/>
    <lineage>
        <taxon>Eukaryota</taxon>
        <taxon>Sar</taxon>
        <taxon>Stramenopiles</taxon>
        <taxon>Oomycota</taxon>
        <taxon>Peronosporomycetes</taxon>
        <taxon>Peronosporales</taxon>
        <taxon>Peronosporaceae</taxon>
        <taxon>Phytophthora</taxon>
    </lineage>
</organism>